<organism evidence="1 2">
    <name type="scientific">Xenoophorus captivus</name>
    <dbReference type="NCBI Taxonomy" id="1517983"/>
    <lineage>
        <taxon>Eukaryota</taxon>
        <taxon>Metazoa</taxon>
        <taxon>Chordata</taxon>
        <taxon>Craniata</taxon>
        <taxon>Vertebrata</taxon>
        <taxon>Euteleostomi</taxon>
        <taxon>Actinopterygii</taxon>
        <taxon>Neopterygii</taxon>
        <taxon>Teleostei</taxon>
        <taxon>Neoteleostei</taxon>
        <taxon>Acanthomorphata</taxon>
        <taxon>Ovalentaria</taxon>
        <taxon>Atherinomorphae</taxon>
        <taxon>Cyprinodontiformes</taxon>
        <taxon>Goodeidae</taxon>
        <taxon>Xenoophorus</taxon>
    </lineage>
</organism>
<name>A0ABV0R8Q8_9TELE</name>
<evidence type="ECO:0000313" key="2">
    <source>
        <dbReference type="Proteomes" id="UP001434883"/>
    </source>
</evidence>
<protein>
    <submittedName>
        <fullName evidence="1">Uncharacterized protein</fullName>
    </submittedName>
</protein>
<gene>
    <name evidence="1" type="ORF">XENOCAPTIV_004758</name>
</gene>
<proteinExistence type="predicted"/>
<dbReference type="EMBL" id="JAHRIN010035118">
    <property type="protein sequence ID" value="MEQ2203872.1"/>
    <property type="molecule type" value="Genomic_DNA"/>
</dbReference>
<reference evidence="1 2" key="1">
    <citation type="submission" date="2021-06" db="EMBL/GenBank/DDBJ databases">
        <authorList>
            <person name="Palmer J.M."/>
        </authorList>
    </citation>
    <scope>NUCLEOTIDE SEQUENCE [LARGE SCALE GENOMIC DNA]</scope>
    <source>
        <strain evidence="1 2">XC_2019</strain>
        <tissue evidence="1">Muscle</tissue>
    </source>
</reference>
<comment type="caution">
    <text evidence="1">The sequence shown here is derived from an EMBL/GenBank/DDBJ whole genome shotgun (WGS) entry which is preliminary data.</text>
</comment>
<sequence length="109" mass="12250">MHLYSASLSQYFGKPPCPAVTAAAHVGHVPPSFNVHRVKSLPHYSLPNIQVFCRLFNGCPVLSSIDLSIISGFLKKSIPQQDTPTVMFYCRDGVFKLMWHRLPHVYLVP</sequence>
<evidence type="ECO:0000313" key="1">
    <source>
        <dbReference type="EMBL" id="MEQ2203872.1"/>
    </source>
</evidence>
<keyword evidence="2" id="KW-1185">Reference proteome</keyword>
<dbReference type="Proteomes" id="UP001434883">
    <property type="component" value="Unassembled WGS sequence"/>
</dbReference>
<accession>A0ABV0R8Q8</accession>